<dbReference type="InterPro" id="IPR015378">
    <property type="entry name" value="Transposase-like_Mu_C"/>
</dbReference>
<comment type="caution">
    <text evidence="2">The sequence shown here is derived from an EMBL/GenBank/DDBJ whole genome shotgun (WGS) entry which is preliminary data.</text>
</comment>
<proteinExistence type="predicted"/>
<dbReference type="RefSeq" id="WP_198825042.1">
    <property type="nucleotide sequence ID" value="NZ_JAEILT010000019.1"/>
</dbReference>
<feature type="domain" description="Integrase catalytic" evidence="1">
    <location>
        <begin position="272"/>
        <end position="491"/>
    </location>
</feature>
<accession>A0ABS0WG79</accession>
<gene>
    <name evidence="2" type="ORF">JEU11_13410</name>
</gene>
<evidence type="ECO:0000313" key="2">
    <source>
        <dbReference type="EMBL" id="MBJ2137453.1"/>
    </source>
</evidence>
<dbReference type="InterPro" id="IPR012337">
    <property type="entry name" value="RNaseH-like_sf"/>
</dbReference>
<dbReference type="SUPFAM" id="SSF53098">
    <property type="entry name" value="Ribonuclease H-like"/>
    <property type="match status" value="1"/>
</dbReference>
<dbReference type="Proteomes" id="UP000649232">
    <property type="component" value="Unassembled WGS sequence"/>
</dbReference>
<reference evidence="2 3" key="1">
    <citation type="submission" date="2020-12" db="EMBL/GenBank/DDBJ databases">
        <title>Draft genome sequences of nine environmental bacterial isolates colonizing plastic.</title>
        <authorList>
            <person name="Borre I."/>
            <person name="Sonnenschein E.C."/>
        </authorList>
    </citation>
    <scope>NUCLEOTIDE SEQUENCE [LARGE SCALE GENOMIC DNA]</scope>
    <source>
        <strain evidence="2 3">IB30</strain>
    </source>
</reference>
<dbReference type="InterPro" id="IPR036397">
    <property type="entry name" value="RNaseH_sf"/>
</dbReference>
<evidence type="ECO:0000313" key="3">
    <source>
        <dbReference type="Proteomes" id="UP000649232"/>
    </source>
</evidence>
<dbReference type="InterPro" id="IPR001584">
    <property type="entry name" value="Integrase_cat-core"/>
</dbReference>
<dbReference type="EMBL" id="JAEILT010000019">
    <property type="protein sequence ID" value="MBJ2137453.1"/>
    <property type="molecule type" value="Genomic_DNA"/>
</dbReference>
<organism evidence="2 3">
    <name type="scientific">Paraglaciecola chathamensis</name>
    <dbReference type="NCBI Taxonomy" id="368405"/>
    <lineage>
        <taxon>Bacteria</taxon>
        <taxon>Pseudomonadati</taxon>
        <taxon>Pseudomonadota</taxon>
        <taxon>Gammaproteobacteria</taxon>
        <taxon>Alteromonadales</taxon>
        <taxon>Alteromonadaceae</taxon>
        <taxon>Paraglaciecola</taxon>
    </lineage>
</organism>
<protein>
    <submittedName>
        <fullName evidence="2">Transposase</fullName>
    </submittedName>
</protein>
<dbReference type="Pfam" id="PF09299">
    <property type="entry name" value="Mu-transpos_C"/>
    <property type="match status" value="1"/>
</dbReference>
<dbReference type="PROSITE" id="PS50994">
    <property type="entry name" value="INTEGRASE"/>
    <property type="match status" value="1"/>
</dbReference>
<sequence>MSSLALMHQAVPVFVKNDVIKWHEKNFRVIKVNYAQTFLFELDINSGFPVPFDTNELESSFQNGEVALLENHKYHTLPTSINSREKSHSEMTERYEIIKSIVESESVLNSSERGRLIRIEMMRRNISKTKIYRILRAYWTFGQCIEAVSTNYHNCGAKGKQRNLTSLKPGRKSYDGRKENAIRTDLHTQFMQRAIVTFHFGKKYSLAKTYLRFVTYCKSDDSYTCDDNIPSIESLRHFLKSYYSVEHTASRRYGNRVYLKDIRTLNGTATASAYGPGARYELDATVVDVHIVCSHDRTRVLGRPILYIVIDLFSRLIVGFYIGFYSPSFRTATISLLSALQDKTHLVEKYNISKSVCSSWPGVALPDALISDKAELFGLNGSHLAEMTNTRIENTASGRSDAKGVVERHFGVIQRAFEGDFDGKSSKPGAKKSGAIDGRLTATLTFDELQEIIVSEIIVRNNCHVMTSYDCEQDMPDDMPLTPINVWNWGIENRTGCLQGFDEERMKVAVLPRGQATVSREGIRFKGLFYTSNELEKLGWFIRIKNNTARPKSVQILYDPMQVNQVYVIVPNSNQPPVACNLKTKSRAFHGNSFLQVEKRIATKKETNVVNQAIAQEEKRKLEEKTIAISQRAKKEKKRLDKKTIAQTKREISKNRDSAREDERKNIVMEYSPVEQQVTHLDNEYRGYTATQDEFTNPELNKLFNLNNDKEVDDGTNGIDDD</sequence>
<name>A0ABS0WG79_9ALTE</name>
<evidence type="ECO:0000259" key="1">
    <source>
        <dbReference type="PROSITE" id="PS50994"/>
    </source>
</evidence>
<dbReference type="Gene3D" id="3.30.420.10">
    <property type="entry name" value="Ribonuclease H-like superfamily/Ribonuclease H"/>
    <property type="match status" value="1"/>
</dbReference>